<gene>
    <name evidence="1" type="primary">ORF88945</name>
</gene>
<reference evidence="1" key="1">
    <citation type="submission" date="2014-12" db="EMBL/GenBank/DDBJ databases">
        <title>Insight into the proteome of Arion vulgaris.</title>
        <authorList>
            <person name="Aradska J."/>
            <person name="Bulat T."/>
            <person name="Smidak R."/>
            <person name="Sarate P."/>
            <person name="Gangsoo J."/>
            <person name="Sialana F."/>
            <person name="Bilban M."/>
            <person name="Lubec G."/>
        </authorList>
    </citation>
    <scope>NUCLEOTIDE SEQUENCE</scope>
    <source>
        <tissue evidence="1">Skin</tissue>
    </source>
</reference>
<dbReference type="EMBL" id="HACG01027065">
    <property type="protein sequence ID" value="CEK73930.1"/>
    <property type="molecule type" value="Transcribed_RNA"/>
</dbReference>
<accession>A0A0B7A1Y4</accession>
<evidence type="ECO:0000313" key="1">
    <source>
        <dbReference type="EMBL" id="CEK73930.1"/>
    </source>
</evidence>
<protein>
    <submittedName>
        <fullName evidence="1">Uncharacterized protein</fullName>
    </submittedName>
</protein>
<sequence>AVAQDKPATAQDKPAAVQIKPAVLQDKPPVLQEKPVSQDLKTSLTSSVPTQETLKMTIDSLPQKVRVPQQQPVDTKTETGFIKEEGILKTAAITTDS</sequence>
<feature type="non-terminal residue" evidence="1">
    <location>
        <position position="97"/>
    </location>
</feature>
<name>A0A0B7A1Y4_9EUPU</name>
<organism evidence="1">
    <name type="scientific">Arion vulgaris</name>
    <dbReference type="NCBI Taxonomy" id="1028688"/>
    <lineage>
        <taxon>Eukaryota</taxon>
        <taxon>Metazoa</taxon>
        <taxon>Spiralia</taxon>
        <taxon>Lophotrochozoa</taxon>
        <taxon>Mollusca</taxon>
        <taxon>Gastropoda</taxon>
        <taxon>Heterobranchia</taxon>
        <taxon>Euthyneura</taxon>
        <taxon>Panpulmonata</taxon>
        <taxon>Eupulmonata</taxon>
        <taxon>Stylommatophora</taxon>
        <taxon>Helicina</taxon>
        <taxon>Arionoidea</taxon>
        <taxon>Arionidae</taxon>
        <taxon>Arion</taxon>
    </lineage>
</organism>
<dbReference type="AlphaFoldDB" id="A0A0B7A1Y4"/>
<feature type="non-terminal residue" evidence="1">
    <location>
        <position position="1"/>
    </location>
</feature>
<proteinExistence type="predicted"/>